<comment type="caution">
    <text evidence="1">The sequence shown here is derived from an EMBL/GenBank/DDBJ whole genome shotgun (WGS) entry which is preliminary data.</text>
</comment>
<name>A0A814KR16_ADIRI</name>
<proteinExistence type="predicted"/>
<evidence type="ECO:0000313" key="1">
    <source>
        <dbReference type="EMBL" id="CAF1054381.1"/>
    </source>
</evidence>
<dbReference type="Proteomes" id="UP000663852">
    <property type="component" value="Unassembled WGS sequence"/>
</dbReference>
<dbReference type="EMBL" id="CAJNOJ010000079">
    <property type="protein sequence ID" value="CAF1054381.1"/>
    <property type="molecule type" value="Genomic_DNA"/>
</dbReference>
<protein>
    <submittedName>
        <fullName evidence="1">Uncharacterized protein</fullName>
    </submittedName>
</protein>
<organism evidence="1 2">
    <name type="scientific">Adineta ricciae</name>
    <name type="common">Rotifer</name>
    <dbReference type="NCBI Taxonomy" id="249248"/>
    <lineage>
        <taxon>Eukaryota</taxon>
        <taxon>Metazoa</taxon>
        <taxon>Spiralia</taxon>
        <taxon>Gnathifera</taxon>
        <taxon>Rotifera</taxon>
        <taxon>Eurotatoria</taxon>
        <taxon>Bdelloidea</taxon>
        <taxon>Adinetida</taxon>
        <taxon>Adinetidae</taxon>
        <taxon>Adineta</taxon>
    </lineage>
</organism>
<sequence length="69" mass="8517">MLTQWANTYRYLFCQRTSSFLFFPNVLYLPHCHWRVPKCHAIWTPELAHTFLITFCEKKRKEQEHFVII</sequence>
<gene>
    <name evidence="1" type="ORF">EDS130_LOCUS17596</name>
</gene>
<reference evidence="1" key="1">
    <citation type="submission" date="2021-02" db="EMBL/GenBank/DDBJ databases">
        <authorList>
            <person name="Nowell W R."/>
        </authorList>
    </citation>
    <scope>NUCLEOTIDE SEQUENCE</scope>
</reference>
<evidence type="ECO:0000313" key="2">
    <source>
        <dbReference type="Proteomes" id="UP000663852"/>
    </source>
</evidence>
<accession>A0A814KR16</accession>
<dbReference type="AlphaFoldDB" id="A0A814KR16"/>